<dbReference type="Pfam" id="PF05448">
    <property type="entry name" value="AXE1"/>
    <property type="match status" value="1"/>
</dbReference>
<dbReference type="STRING" id="1423730.FC75_GL000013"/>
<reference evidence="4 5" key="1">
    <citation type="journal article" date="2015" name="Genome Announc.">
        <title>Expanding the biotechnology potential of lactobacilli through comparative genomics of 213 strains and associated genera.</title>
        <authorList>
            <person name="Sun Z."/>
            <person name="Harris H.M."/>
            <person name="McCann A."/>
            <person name="Guo C."/>
            <person name="Argimon S."/>
            <person name="Zhang W."/>
            <person name="Yang X."/>
            <person name="Jeffery I.B."/>
            <person name="Cooney J.C."/>
            <person name="Kagawa T.F."/>
            <person name="Liu W."/>
            <person name="Song Y."/>
            <person name="Salvetti E."/>
            <person name="Wrobel A."/>
            <person name="Rasinkangas P."/>
            <person name="Parkhill J."/>
            <person name="Rea M.C."/>
            <person name="O'Sullivan O."/>
            <person name="Ritari J."/>
            <person name="Douillard F.P."/>
            <person name="Paul Ross R."/>
            <person name="Yang R."/>
            <person name="Briner A.E."/>
            <person name="Felis G.E."/>
            <person name="de Vos W.M."/>
            <person name="Barrangou R."/>
            <person name="Klaenhammer T.R."/>
            <person name="Caufield P.W."/>
            <person name="Cui Y."/>
            <person name="Zhang H."/>
            <person name="O'Toole P.W."/>
        </authorList>
    </citation>
    <scope>NUCLEOTIDE SEQUENCE [LARGE SCALE GENOMIC DNA]</scope>
    <source>
        <strain evidence="4 5">DSM 22697</strain>
    </source>
</reference>
<dbReference type="InterPro" id="IPR008391">
    <property type="entry name" value="AXE1_dom"/>
</dbReference>
<feature type="binding site" evidence="2">
    <location>
        <position position="90"/>
    </location>
    <ligand>
        <name>substrate</name>
    </ligand>
</feature>
<dbReference type="AlphaFoldDB" id="A0A0R2F734"/>
<name>A0A0R2F734_9LACO</name>
<feature type="active site" description="Charge relay system" evidence="1">
    <location>
        <position position="300"/>
    </location>
</feature>
<accession>A0A0R2F734</accession>
<gene>
    <name evidence="4" type="ORF">FC75_GL000013</name>
</gene>
<dbReference type="InterPro" id="IPR029058">
    <property type="entry name" value="AB_hydrolase_fold"/>
</dbReference>
<feature type="active site" description="Charge relay system" evidence="1">
    <location>
        <position position="271"/>
    </location>
</feature>
<dbReference type="PANTHER" id="PTHR40111:SF1">
    <property type="entry name" value="CEPHALOSPORIN-C DEACETYLASE"/>
    <property type="match status" value="1"/>
</dbReference>
<feature type="active site" description="Nucleophile" evidence="1">
    <location>
        <position position="181"/>
    </location>
</feature>
<evidence type="ECO:0000259" key="3">
    <source>
        <dbReference type="Pfam" id="PF05448"/>
    </source>
</evidence>
<evidence type="ECO:0000256" key="2">
    <source>
        <dbReference type="PIRSR" id="PIRSR639069-2"/>
    </source>
</evidence>
<dbReference type="GO" id="GO:0052689">
    <property type="term" value="F:carboxylic ester hydrolase activity"/>
    <property type="evidence" value="ECO:0007669"/>
    <property type="project" value="TreeGrafter"/>
</dbReference>
<dbReference type="SUPFAM" id="SSF53474">
    <property type="entry name" value="alpha/beta-Hydrolases"/>
    <property type="match status" value="1"/>
</dbReference>
<dbReference type="GO" id="GO:0005976">
    <property type="term" value="P:polysaccharide metabolic process"/>
    <property type="evidence" value="ECO:0007669"/>
    <property type="project" value="TreeGrafter"/>
</dbReference>
<proteinExistence type="predicted"/>
<protein>
    <submittedName>
        <fullName evidence="4">Acetylxylan esterase (Cephalosporin-C deacetylase)</fullName>
    </submittedName>
</protein>
<keyword evidence="5" id="KW-1185">Reference proteome</keyword>
<dbReference type="PANTHER" id="PTHR40111">
    <property type="entry name" value="CEPHALOSPORIN-C DEACETYLASE"/>
    <property type="match status" value="1"/>
</dbReference>
<evidence type="ECO:0000256" key="1">
    <source>
        <dbReference type="PIRSR" id="PIRSR639069-1"/>
    </source>
</evidence>
<sequence length="316" mass="35425">MIDIKQFKDYRGMGQRPADFDAFWALGLKEMRAVAPEVHQTPVPIKSRLAQAYDYWFTGVGGARIHAQLIMPKPFDPSKRHKGLLMFHGYHVDAGDFTEKFGWAAEGFVVLAIDVRGQGGPSEDTTKTKGGTLKGLIIRGVEDGPANLYYRSVFLDCAEAADLLAGMPGVDQSRLYAMGGSQGGGLTLATLGLVPTIHRAYVNYPYLCDYRKAYQLGAETNGYDQLAYWFKYRDPLHKREAQFFDTLEYIDVQHFAASIKTPLVWAMGLQDQVVPIPAQFAAYNQLTGKKQLYVLPEYGHEFLPKVADEVRNFFMD</sequence>
<dbReference type="RefSeq" id="WP_056989745.1">
    <property type="nucleotide sequence ID" value="NZ_AYZJ01000065.1"/>
</dbReference>
<dbReference type="EMBL" id="AYZJ01000065">
    <property type="protein sequence ID" value="KRN21082.1"/>
    <property type="molecule type" value="Genomic_DNA"/>
</dbReference>
<organism evidence="4 5">
    <name type="scientific">Lacticaseibacillus camelliae DSM 22697 = JCM 13995</name>
    <dbReference type="NCBI Taxonomy" id="1423730"/>
    <lineage>
        <taxon>Bacteria</taxon>
        <taxon>Bacillati</taxon>
        <taxon>Bacillota</taxon>
        <taxon>Bacilli</taxon>
        <taxon>Lactobacillales</taxon>
        <taxon>Lactobacillaceae</taxon>
        <taxon>Lacticaseibacillus</taxon>
    </lineage>
</organism>
<evidence type="ECO:0000313" key="4">
    <source>
        <dbReference type="EMBL" id="KRN21082.1"/>
    </source>
</evidence>
<feature type="domain" description="Acetyl xylan esterase" evidence="3">
    <location>
        <begin position="4"/>
        <end position="313"/>
    </location>
</feature>
<dbReference type="InterPro" id="IPR039069">
    <property type="entry name" value="CE7"/>
</dbReference>
<dbReference type="PATRIC" id="fig|1423730.4.peg.14"/>
<dbReference type="Gene3D" id="3.40.50.1820">
    <property type="entry name" value="alpha/beta hydrolase"/>
    <property type="match status" value="1"/>
</dbReference>
<evidence type="ECO:0000313" key="5">
    <source>
        <dbReference type="Proteomes" id="UP000050865"/>
    </source>
</evidence>
<comment type="caution">
    <text evidence="4">The sequence shown here is derived from an EMBL/GenBank/DDBJ whole genome shotgun (WGS) entry which is preliminary data.</text>
</comment>
<dbReference type="Proteomes" id="UP000050865">
    <property type="component" value="Unassembled WGS sequence"/>
</dbReference>